<dbReference type="GO" id="GO:0008168">
    <property type="term" value="F:methyltransferase activity"/>
    <property type="evidence" value="ECO:0007669"/>
    <property type="project" value="UniProtKB-KW"/>
</dbReference>
<organism evidence="3 4">
    <name type="scientific">Labilithrix luteola</name>
    <dbReference type="NCBI Taxonomy" id="1391654"/>
    <lineage>
        <taxon>Bacteria</taxon>
        <taxon>Pseudomonadati</taxon>
        <taxon>Myxococcota</taxon>
        <taxon>Polyangia</taxon>
        <taxon>Polyangiales</taxon>
        <taxon>Labilitrichaceae</taxon>
        <taxon>Labilithrix</taxon>
    </lineage>
</organism>
<dbReference type="NCBIfam" id="TIGR00095">
    <property type="entry name" value="16S rRNA (guanine(966)-N(2))-methyltransferase RsmD"/>
    <property type="match status" value="1"/>
</dbReference>
<sequence length="167" mass="17764">MTTRPTSDRVREALFSMLAADGVVGGSSTPRVLDLYAGSGALAFEALSRGASRAVLVEHGRDAIGAIRDNARALDAAARVELVTTKVERAVAQLQGPFDLIFADPPYADVRTPPFAAILEGIARILGPEGTFVLEHSSNDDAPVIAALEFDRSREYGDTTLSLYRCS</sequence>
<dbReference type="STRING" id="1391654.AKJ09_02684"/>
<dbReference type="GO" id="GO:0003676">
    <property type="term" value="F:nucleic acid binding"/>
    <property type="evidence" value="ECO:0007669"/>
    <property type="project" value="InterPro"/>
</dbReference>
<dbReference type="Pfam" id="PF03602">
    <property type="entry name" value="Cons_hypoth95"/>
    <property type="match status" value="1"/>
</dbReference>
<evidence type="ECO:0000256" key="1">
    <source>
        <dbReference type="ARBA" id="ARBA00022603"/>
    </source>
</evidence>
<accession>A0A0K1PR51</accession>
<dbReference type="SUPFAM" id="SSF53335">
    <property type="entry name" value="S-adenosyl-L-methionine-dependent methyltransferases"/>
    <property type="match status" value="1"/>
</dbReference>
<proteinExistence type="predicted"/>
<dbReference type="PANTHER" id="PTHR43542">
    <property type="entry name" value="METHYLTRANSFERASE"/>
    <property type="match status" value="1"/>
</dbReference>
<evidence type="ECO:0000313" key="3">
    <source>
        <dbReference type="EMBL" id="AKU96020.1"/>
    </source>
</evidence>
<dbReference type="CDD" id="cd02440">
    <property type="entry name" value="AdoMet_MTases"/>
    <property type="match status" value="1"/>
</dbReference>
<reference evidence="3 4" key="1">
    <citation type="submission" date="2015-08" db="EMBL/GenBank/DDBJ databases">
        <authorList>
            <person name="Babu N.S."/>
            <person name="Beckwith C.J."/>
            <person name="Beseler K.G."/>
            <person name="Brison A."/>
            <person name="Carone J.V."/>
            <person name="Caskin T.P."/>
            <person name="Diamond M."/>
            <person name="Durham M.E."/>
            <person name="Foxe J.M."/>
            <person name="Go M."/>
            <person name="Henderson B.A."/>
            <person name="Jones I.B."/>
            <person name="McGettigan J.A."/>
            <person name="Micheletti S.J."/>
            <person name="Nasrallah M.E."/>
            <person name="Ortiz D."/>
            <person name="Piller C.R."/>
            <person name="Privatt S.R."/>
            <person name="Schneider S.L."/>
            <person name="Sharp S."/>
            <person name="Smith T.C."/>
            <person name="Stanton J.D."/>
            <person name="Ullery H.E."/>
            <person name="Wilson R.J."/>
            <person name="Serrano M.G."/>
            <person name="Buck G."/>
            <person name="Lee V."/>
            <person name="Wang Y."/>
            <person name="Carvalho R."/>
            <person name="Voegtly L."/>
            <person name="Shi R."/>
            <person name="Duckworth R."/>
            <person name="Johnson A."/>
            <person name="Loviza R."/>
            <person name="Walstead R."/>
            <person name="Shah Z."/>
            <person name="Kiflezghi M."/>
            <person name="Wade K."/>
            <person name="Ball S.L."/>
            <person name="Bradley K.W."/>
            <person name="Asai D.J."/>
            <person name="Bowman C.A."/>
            <person name="Russell D.A."/>
            <person name="Pope W.H."/>
            <person name="Jacobs-Sera D."/>
            <person name="Hendrix R.W."/>
            <person name="Hatfull G.F."/>
        </authorList>
    </citation>
    <scope>NUCLEOTIDE SEQUENCE [LARGE SCALE GENOMIC DNA]</scope>
    <source>
        <strain evidence="3 4">DSM 27648</strain>
    </source>
</reference>
<dbReference type="PROSITE" id="PS00092">
    <property type="entry name" value="N6_MTASE"/>
    <property type="match status" value="1"/>
</dbReference>
<dbReference type="GO" id="GO:0031167">
    <property type="term" value="P:rRNA methylation"/>
    <property type="evidence" value="ECO:0007669"/>
    <property type="project" value="InterPro"/>
</dbReference>
<gene>
    <name evidence="3" type="ORF">AKJ09_02684</name>
</gene>
<dbReference type="EMBL" id="CP012333">
    <property type="protein sequence ID" value="AKU96020.1"/>
    <property type="molecule type" value="Genomic_DNA"/>
</dbReference>
<protein>
    <submittedName>
        <fullName evidence="3">16S rRNA (Guanine(966)-N(2))-methyltransferase</fullName>
    </submittedName>
</protein>
<dbReference type="Gene3D" id="3.40.50.150">
    <property type="entry name" value="Vaccinia Virus protein VP39"/>
    <property type="match status" value="1"/>
</dbReference>
<dbReference type="KEGG" id="llu:AKJ09_02684"/>
<dbReference type="InterPro" id="IPR029063">
    <property type="entry name" value="SAM-dependent_MTases_sf"/>
</dbReference>
<dbReference type="AlphaFoldDB" id="A0A0K1PR51"/>
<keyword evidence="4" id="KW-1185">Reference proteome</keyword>
<dbReference type="PATRIC" id="fig|1391654.3.peg.2719"/>
<dbReference type="PIRSF" id="PIRSF004553">
    <property type="entry name" value="CHP00095"/>
    <property type="match status" value="1"/>
</dbReference>
<evidence type="ECO:0000313" key="4">
    <source>
        <dbReference type="Proteomes" id="UP000064967"/>
    </source>
</evidence>
<name>A0A0K1PR51_9BACT</name>
<keyword evidence="1 3" id="KW-0489">Methyltransferase</keyword>
<dbReference type="Proteomes" id="UP000064967">
    <property type="component" value="Chromosome"/>
</dbReference>
<dbReference type="PANTHER" id="PTHR43542:SF1">
    <property type="entry name" value="METHYLTRANSFERASE"/>
    <property type="match status" value="1"/>
</dbReference>
<evidence type="ECO:0000256" key="2">
    <source>
        <dbReference type="ARBA" id="ARBA00022679"/>
    </source>
</evidence>
<dbReference type="InterPro" id="IPR002052">
    <property type="entry name" value="DNA_methylase_N6_adenine_CS"/>
</dbReference>
<dbReference type="InterPro" id="IPR004398">
    <property type="entry name" value="RNA_MeTrfase_RsmD"/>
</dbReference>
<keyword evidence="2 3" id="KW-0808">Transferase</keyword>